<feature type="domain" description="YknX-like C-terminal permuted SH3-like" evidence="5">
    <location>
        <begin position="61"/>
        <end position="130"/>
    </location>
</feature>
<dbReference type="Proteomes" id="UP000094329">
    <property type="component" value="Unassembled WGS sequence"/>
</dbReference>
<comment type="similarity">
    <text evidence="2">Belongs to the membrane fusion protein (MFP) (TC 8.A.1) family.</text>
</comment>
<comment type="subcellular location">
    <subcellularLocation>
        <location evidence="1">Cell membrane</location>
    </subcellularLocation>
</comment>
<dbReference type="InterPro" id="IPR006143">
    <property type="entry name" value="RND_pump_MFP"/>
</dbReference>
<evidence type="ECO:0008006" key="8">
    <source>
        <dbReference type="Google" id="ProtNLM"/>
    </source>
</evidence>
<dbReference type="Gene3D" id="2.40.420.20">
    <property type="match status" value="1"/>
</dbReference>
<dbReference type="Gene3D" id="2.40.30.170">
    <property type="match status" value="1"/>
</dbReference>
<feature type="compositionally biased region" description="Basic and acidic residues" evidence="3">
    <location>
        <begin position="177"/>
        <end position="202"/>
    </location>
</feature>
<accession>A0ABX3A208</accession>
<evidence type="ECO:0000256" key="2">
    <source>
        <dbReference type="ARBA" id="ARBA00009477"/>
    </source>
</evidence>
<feature type="region of interest" description="Disordered" evidence="3">
    <location>
        <begin position="136"/>
        <end position="202"/>
    </location>
</feature>
<sequence>MNVKSDATNQLVTGLVQFISPTVNTETGTIALEAEIPNKDYKLSPGMYVSVKQLLGNQHQVLVIPETAVSVNQKGASVYIIEKGIAHLVNVTLGNRDDKGNVEVLKGLKADQQVVVAGIQKLKEGVAVKVIPSAPPASATETTKSPEAVEPSKSLSKGSKDATESGKQPTQANKKASASDRHTQEKSAKPDNKTKSDNKDTK</sequence>
<dbReference type="InterPro" id="IPR058626">
    <property type="entry name" value="MdtA-like_b-barrel"/>
</dbReference>
<dbReference type="PANTHER" id="PTHR30469:SF36">
    <property type="entry name" value="BLL3903 PROTEIN"/>
    <property type="match status" value="1"/>
</dbReference>
<dbReference type="SUPFAM" id="SSF111369">
    <property type="entry name" value="HlyD-like secretion proteins"/>
    <property type="match status" value="1"/>
</dbReference>
<evidence type="ECO:0000313" key="6">
    <source>
        <dbReference type="EMBL" id="ODN41663.1"/>
    </source>
</evidence>
<keyword evidence="7" id="KW-1185">Reference proteome</keyword>
<proteinExistence type="inferred from homology"/>
<dbReference type="RefSeq" id="WP_069311465.1">
    <property type="nucleotide sequence ID" value="NZ_MDTU01000001.1"/>
</dbReference>
<dbReference type="NCBIfam" id="TIGR01730">
    <property type="entry name" value="RND_mfp"/>
    <property type="match status" value="1"/>
</dbReference>
<dbReference type="Pfam" id="PF25944">
    <property type="entry name" value="Beta-barrel_RND"/>
    <property type="match status" value="1"/>
</dbReference>
<feature type="domain" description="Multidrug resistance protein MdtA-like beta-barrel" evidence="4">
    <location>
        <begin position="5"/>
        <end position="52"/>
    </location>
</feature>
<name>A0ABX3A208_9GAMM</name>
<comment type="caution">
    <text evidence="6">The sequence shown here is derived from an EMBL/GenBank/DDBJ whole genome shotgun (WGS) entry which is preliminary data.</text>
</comment>
<evidence type="ECO:0000259" key="5">
    <source>
        <dbReference type="Pfam" id="PF25989"/>
    </source>
</evidence>
<evidence type="ECO:0000313" key="7">
    <source>
        <dbReference type="Proteomes" id="UP000094329"/>
    </source>
</evidence>
<gene>
    <name evidence="6" type="ORF">BGC07_00035</name>
</gene>
<feature type="compositionally biased region" description="Polar residues" evidence="3">
    <location>
        <begin position="165"/>
        <end position="176"/>
    </location>
</feature>
<dbReference type="InterPro" id="IPR058637">
    <property type="entry name" value="YknX-like_C"/>
</dbReference>
<dbReference type="EMBL" id="MDTU01000001">
    <property type="protein sequence ID" value="ODN41663.1"/>
    <property type="molecule type" value="Genomic_DNA"/>
</dbReference>
<dbReference type="PANTHER" id="PTHR30469">
    <property type="entry name" value="MULTIDRUG RESISTANCE PROTEIN MDTA"/>
    <property type="match status" value="1"/>
</dbReference>
<evidence type="ECO:0000259" key="4">
    <source>
        <dbReference type="Pfam" id="PF25944"/>
    </source>
</evidence>
<organism evidence="6 7">
    <name type="scientific">Piscirickettsia litoralis</name>
    <dbReference type="NCBI Taxonomy" id="1891921"/>
    <lineage>
        <taxon>Bacteria</taxon>
        <taxon>Pseudomonadati</taxon>
        <taxon>Pseudomonadota</taxon>
        <taxon>Gammaproteobacteria</taxon>
        <taxon>Thiotrichales</taxon>
        <taxon>Piscirickettsiaceae</taxon>
        <taxon>Piscirickettsia</taxon>
    </lineage>
</organism>
<reference evidence="6 7" key="1">
    <citation type="submission" date="2016-08" db="EMBL/GenBank/DDBJ databases">
        <title>Draft genome sequence of Candidatus Piscirickettsia litoralis, from seawater.</title>
        <authorList>
            <person name="Wan X."/>
            <person name="Lee A.J."/>
            <person name="Hou S."/>
            <person name="Donachie S.P."/>
        </authorList>
    </citation>
    <scope>NUCLEOTIDE SEQUENCE [LARGE SCALE GENOMIC DNA]</scope>
    <source>
        <strain evidence="6 7">Y2</strain>
    </source>
</reference>
<protein>
    <recommendedName>
        <fullName evidence="8">RND efflux pump membrane fusion protein barrel-sandwich domain-containing protein</fullName>
    </recommendedName>
</protein>
<evidence type="ECO:0000256" key="3">
    <source>
        <dbReference type="SAM" id="MobiDB-lite"/>
    </source>
</evidence>
<evidence type="ECO:0000256" key="1">
    <source>
        <dbReference type="ARBA" id="ARBA00004236"/>
    </source>
</evidence>
<dbReference type="Pfam" id="PF25989">
    <property type="entry name" value="YknX_C"/>
    <property type="match status" value="1"/>
</dbReference>